<dbReference type="InParanoid" id="T0PXA6"/>
<sequence>MAEGETTVVRNPWVCLALQDSAFFQWSSPIAKPVRLRRDSDFDIMDKALQSYAQYTPETEPEIELDAASLPTVYDDDADSDDSDDERELTPHLAPPVNAPVQPLLGRLDLASVLGALPKAHCMSADLRRRLAVYFCGHPHVEPVVQLIESGSIEAQLGFLCDLFHLTRPSSFDAPPACDLVRFRRWTPVLRTQKRICFQLQTSRPRVRNIDVLQQLLSAGMYLVQRHCRLPLDTAPSLGHVCLLLKETRMLYVKKVIPEADFVLLLRQVFHHGIFIWPKELPRKLATTATTPDPIAVYLASQNNSL</sequence>
<dbReference type="GeneID" id="19952744"/>
<evidence type="ECO:0000313" key="2">
    <source>
        <dbReference type="EMBL" id="EQC30164.1"/>
    </source>
</evidence>
<dbReference type="VEuPathDB" id="FungiDB:SDRG_12017"/>
<keyword evidence="3" id="KW-1185">Reference proteome</keyword>
<protein>
    <submittedName>
        <fullName evidence="2">Uncharacterized protein</fullName>
    </submittedName>
</protein>
<feature type="region of interest" description="Disordered" evidence="1">
    <location>
        <begin position="74"/>
        <end position="96"/>
    </location>
</feature>
<dbReference type="OrthoDB" id="78451at2759"/>
<evidence type="ECO:0000256" key="1">
    <source>
        <dbReference type="SAM" id="MobiDB-lite"/>
    </source>
</evidence>
<organism evidence="2 3">
    <name type="scientific">Saprolegnia diclina (strain VS20)</name>
    <dbReference type="NCBI Taxonomy" id="1156394"/>
    <lineage>
        <taxon>Eukaryota</taxon>
        <taxon>Sar</taxon>
        <taxon>Stramenopiles</taxon>
        <taxon>Oomycota</taxon>
        <taxon>Saprolegniomycetes</taxon>
        <taxon>Saprolegniales</taxon>
        <taxon>Saprolegniaceae</taxon>
        <taxon>Saprolegnia</taxon>
    </lineage>
</organism>
<dbReference type="AlphaFoldDB" id="T0PXA6"/>
<gene>
    <name evidence="2" type="ORF">SDRG_12017</name>
</gene>
<proteinExistence type="predicted"/>
<evidence type="ECO:0000313" key="3">
    <source>
        <dbReference type="Proteomes" id="UP000030762"/>
    </source>
</evidence>
<dbReference type="Proteomes" id="UP000030762">
    <property type="component" value="Unassembled WGS sequence"/>
</dbReference>
<accession>T0PXA6</accession>
<dbReference type="RefSeq" id="XP_008616296.1">
    <property type="nucleotide sequence ID" value="XM_008618074.1"/>
</dbReference>
<reference evidence="2 3" key="1">
    <citation type="submission" date="2012-04" db="EMBL/GenBank/DDBJ databases">
        <title>The Genome Sequence of Saprolegnia declina VS20.</title>
        <authorList>
            <consortium name="The Broad Institute Genome Sequencing Platform"/>
            <person name="Russ C."/>
            <person name="Nusbaum C."/>
            <person name="Tyler B."/>
            <person name="van West P."/>
            <person name="Dieguez-Uribeondo J."/>
            <person name="de Bruijn I."/>
            <person name="Tripathy S."/>
            <person name="Jiang R."/>
            <person name="Young S.K."/>
            <person name="Zeng Q."/>
            <person name="Gargeya S."/>
            <person name="Fitzgerald M."/>
            <person name="Haas B."/>
            <person name="Abouelleil A."/>
            <person name="Alvarado L."/>
            <person name="Arachchi H.M."/>
            <person name="Berlin A."/>
            <person name="Chapman S.B."/>
            <person name="Goldberg J."/>
            <person name="Griggs A."/>
            <person name="Gujja S."/>
            <person name="Hansen M."/>
            <person name="Howarth C."/>
            <person name="Imamovic A."/>
            <person name="Larimer J."/>
            <person name="McCowen C."/>
            <person name="Montmayeur A."/>
            <person name="Murphy C."/>
            <person name="Neiman D."/>
            <person name="Pearson M."/>
            <person name="Priest M."/>
            <person name="Roberts A."/>
            <person name="Saif S."/>
            <person name="Shea T."/>
            <person name="Sisk P."/>
            <person name="Sykes S."/>
            <person name="Wortman J."/>
            <person name="Nusbaum C."/>
            <person name="Birren B."/>
        </authorList>
    </citation>
    <scope>NUCLEOTIDE SEQUENCE [LARGE SCALE GENOMIC DNA]</scope>
    <source>
        <strain evidence="2 3">VS20</strain>
    </source>
</reference>
<feature type="compositionally biased region" description="Acidic residues" evidence="1">
    <location>
        <begin position="74"/>
        <end position="87"/>
    </location>
</feature>
<name>T0PXA6_SAPDV</name>
<dbReference type="OMA" id="QKRICFQ"/>
<dbReference type="EMBL" id="JH767177">
    <property type="protein sequence ID" value="EQC30164.1"/>
    <property type="molecule type" value="Genomic_DNA"/>
</dbReference>